<feature type="domain" description="Yip1" evidence="6">
    <location>
        <begin position="9"/>
        <end position="177"/>
    </location>
</feature>
<feature type="transmembrane region" description="Helical" evidence="5">
    <location>
        <begin position="101"/>
        <end position="123"/>
    </location>
</feature>
<dbReference type="OrthoDB" id="359441at2"/>
<feature type="transmembrane region" description="Helical" evidence="5">
    <location>
        <begin position="32"/>
        <end position="49"/>
    </location>
</feature>
<gene>
    <name evidence="7" type="ORF">E2980_03530</name>
</gene>
<organism evidence="7 8">
    <name type="scientific">Cohnella luojiensis</name>
    <dbReference type="NCBI Taxonomy" id="652876"/>
    <lineage>
        <taxon>Bacteria</taxon>
        <taxon>Bacillati</taxon>
        <taxon>Bacillota</taxon>
        <taxon>Bacilli</taxon>
        <taxon>Bacillales</taxon>
        <taxon>Paenibacillaceae</taxon>
        <taxon>Cohnella</taxon>
    </lineage>
</organism>
<feature type="transmembrane region" description="Helical" evidence="5">
    <location>
        <begin position="129"/>
        <end position="150"/>
    </location>
</feature>
<comment type="caution">
    <text evidence="7">The sequence shown here is derived from an EMBL/GenBank/DDBJ whole genome shotgun (WGS) entry which is preliminary data.</text>
</comment>
<dbReference type="EMBL" id="SOMN01000002">
    <property type="protein sequence ID" value="TFE30860.1"/>
    <property type="molecule type" value="Genomic_DNA"/>
</dbReference>
<feature type="transmembrane region" description="Helical" evidence="5">
    <location>
        <begin position="69"/>
        <end position="89"/>
    </location>
</feature>
<sequence>MNLLRNSRKVLAHPFEFFYDIQVEGQAKWRHAIILLVLMAIVHLLKISWTGYTFEGRASYQISVVFETFWLIVPWVTWCISNWAVSAILDGEGKFKDIVVSSAYAMIPYIVLSLPLALFSQILTFDEKYTYFTILYAIYLWVAFLFLMKVKVLHDFQFGKMLWITLLTLLGMLIIWFVGFLIFGLVNQVIDFVIGIMKEIQFRL</sequence>
<keyword evidence="3 5" id="KW-1133">Transmembrane helix</keyword>
<evidence type="ECO:0000313" key="7">
    <source>
        <dbReference type="EMBL" id="TFE30860.1"/>
    </source>
</evidence>
<accession>A0A4Y8M5E1</accession>
<protein>
    <submittedName>
        <fullName evidence="7">YIP1 family protein</fullName>
    </submittedName>
</protein>
<evidence type="ECO:0000256" key="4">
    <source>
        <dbReference type="ARBA" id="ARBA00023136"/>
    </source>
</evidence>
<proteinExistence type="predicted"/>
<name>A0A4Y8M5E1_9BACL</name>
<keyword evidence="4 5" id="KW-0472">Membrane</keyword>
<dbReference type="GO" id="GO:0016020">
    <property type="term" value="C:membrane"/>
    <property type="evidence" value="ECO:0007669"/>
    <property type="project" value="UniProtKB-SubCell"/>
</dbReference>
<evidence type="ECO:0000256" key="1">
    <source>
        <dbReference type="ARBA" id="ARBA00004141"/>
    </source>
</evidence>
<evidence type="ECO:0000256" key="5">
    <source>
        <dbReference type="SAM" id="Phobius"/>
    </source>
</evidence>
<feature type="transmembrane region" description="Helical" evidence="5">
    <location>
        <begin position="162"/>
        <end position="186"/>
    </location>
</feature>
<keyword evidence="8" id="KW-1185">Reference proteome</keyword>
<evidence type="ECO:0000313" key="8">
    <source>
        <dbReference type="Proteomes" id="UP000297900"/>
    </source>
</evidence>
<dbReference type="RefSeq" id="WP_135150739.1">
    <property type="nucleotide sequence ID" value="NZ_SOMN01000002.1"/>
</dbReference>
<dbReference type="Pfam" id="PF04893">
    <property type="entry name" value="Yip1"/>
    <property type="match status" value="1"/>
</dbReference>
<dbReference type="Proteomes" id="UP000297900">
    <property type="component" value="Unassembled WGS sequence"/>
</dbReference>
<dbReference type="AlphaFoldDB" id="A0A4Y8M5E1"/>
<reference evidence="7 8" key="1">
    <citation type="submission" date="2019-03" db="EMBL/GenBank/DDBJ databases">
        <title>Cohnella endophytica sp. nov., a novel endophytic bacterium isolated from bark of Sonneratia apetala.</title>
        <authorList>
            <person name="Tuo L."/>
        </authorList>
    </citation>
    <scope>NUCLEOTIDE SEQUENCE [LARGE SCALE GENOMIC DNA]</scope>
    <source>
        <strain evidence="7 8">CCTCC AB 208254</strain>
    </source>
</reference>
<evidence type="ECO:0000256" key="2">
    <source>
        <dbReference type="ARBA" id="ARBA00022692"/>
    </source>
</evidence>
<dbReference type="InterPro" id="IPR006977">
    <property type="entry name" value="Yip1_dom"/>
</dbReference>
<evidence type="ECO:0000256" key="3">
    <source>
        <dbReference type="ARBA" id="ARBA00022989"/>
    </source>
</evidence>
<comment type="subcellular location">
    <subcellularLocation>
        <location evidence="1">Membrane</location>
        <topology evidence="1">Multi-pass membrane protein</topology>
    </subcellularLocation>
</comment>
<evidence type="ECO:0000259" key="6">
    <source>
        <dbReference type="Pfam" id="PF04893"/>
    </source>
</evidence>
<keyword evidence="2 5" id="KW-0812">Transmembrane</keyword>